<name>A0A9P7KAJ2_9AGAR</name>
<reference evidence="1" key="1">
    <citation type="submission" date="2020-07" db="EMBL/GenBank/DDBJ databases">
        <authorList>
            <person name="Nieuwenhuis M."/>
            <person name="Van De Peppel L.J.J."/>
        </authorList>
    </citation>
    <scope>NUCLEOTIDE SEQUENCE</scope>
    <source>
        <strain evidence="1">AP01</strain>
        <tissue evidence="1">Mycelium</tissue>
    </source>
</reference>
<evidence type="ECO:0000313" key="2">
    <source>
        <dbReference type="Proteomes" id="UP000775547"/>
    </source>
</evidence>
<dbReference type="SUPFAM" id="SSF56112">
    <property type="entry name" value="Protein kinase-like (PK-like)"/>
    <property type="match status" value="1"/>
</dbReference>
<keyword evidence="2" id="KW-1185">Reference proteome</keyword>
<comment type="caution">
    <text evidence="1">The sequence shown here is derived from an EMBL/GenBank/DDBJ whole genome shotgun (WGS) entry which is preliminary data.</text>
</comment>
<proteinExistence type="predicted"/>
<dbReference type="OrthoDB" id="2996433at2759"/>
<sequence length="216" mass="24280">MTAGSALAKLTLVNATFLRQRGRDSMEIFQAEMHKETEDGQSIVQDVVFKFAEDDEDLFDAMKNEADMCTNHLKPLRGQGVLEFHGLYQGALEPSGTASEPSVCACLVLQSCGNRIRRFSEIDADVRDALVRLVVHLHNLKIIHYNISPRTILDVNGRPFLIDFETSETHHRCLPMRMDIVKARGNPDPPASELGGCTEIYKLLNDLNWWIPSKSL</sequence>
<accession>A0A9P7KAJ2</accession>
<dbReference type="InterPro" id="IPR011009">
    <property type="entry name" value="Kinase-like_dom_sf"/>
</dbReference>
<protein>
    <recommendedName>
        <fullName evidence="3">Protein kinase domain-containing protein</fullName>
    </recommendedName>
</protein>
<evidence type="ECO:0008006" key="3">
    <source>
        <dbReference type="Google" id="ProtNLM"/>
    </source>
</evidence>
<dbReference type="EMBL" id="JABCKV010000230">
    <property type="protein sequence ID" value="KAG5641955.1"/>
    <property type="molecule type" value="Genomic_DNA"/>
</dbReference>
<reference evidence="1" key="2">
    <citation type="submission" date="2021-10" db="EMBL/GenBank/DDBJ databases">
        <title>Phylogenomics reveals ancestral predisposition of the termite-cultivated fungus Termitomyces towards a domesticated lifestyle.</title>
        <authorList>
            <person name="Auxier B."/>
            <person name="Grum-Grzhimaylo A."/>
            <person name="Cardenas M.E."/>
            <person name="Lodge J.D."/>
            <person name="Laessoe T."/>
            <person name="Pedersen O."/>
            <person name="Smith M.E."/>
            <person name="Kuyper T.W."/>
            <person name="Franco-Molano E.A."/>
            <person name="Baroni T.J."/>
            <person name="Aanen D.K."/>
        </authorList>
    </citation>
    <scope>NUCLEOTIDE SEQUENCE</scope>
    <source>
        <strain evidence="1">AP01</strain>
        <tissue evidence="1">Mycelium</tissue>
    </source>
</reference>
<dbReference type="Proteomes" id="UP000775547">
    <property type="component" value="Unassembled WGS sequence"/>
</dbReference>
<dbReference type="AlphaFoldDB" id="A0A9P7KAJ2"/>
<evidence type="ECO:0000313" key="1">
    <source>
        <dbReference type="EMBL" id="KAG5641955.1"/>
    </source>
</evidence>
<gene>
    <name evidence="1" type="ORF">DXG03_003925</name>
</gene>
<organism evidence="1 2">
    <name type="scientific">Asterophora parasitica</name>
    <dbReference type="NCBI Taxonomy" id="117018"/>
    <lineage>
        <taxon>Eukaryota</taxon>
        <taxon>Fungi</taxon>
        <taxon>Dikarya</taxon>
        <taxon>Basidiomycota</taxon>
        <taxon>Agaricomycotina</taxon>
        <taxon>Agaricomycetes</taxon>
        <taxon>Agaricomycetidae</taxon>
        <taxon>Agaricales</taxon>
        <taxon>Tricholomatineae</taxon>
        <taxon>Lyophyllaceae</taxon>
        <taxon>Asterophora</taxon>
    </lineage>
</organism>